<dbReference type="SUPFAM" id="SSF55781">
    <property type="entry name" value="GAF domain-like"/>
    <property type="match status" value="1"/>
</dbReference>
<dbReference type="RefSeq" id="WP_171151946.1">
    <property type="nucleotide sequence ID" value="NZ_JABENB010000001.1"/>
</dbReference>
<dbReference type="GO" id="GO:0045892">
    <property type="term" value="P:negative regulation of DNA-templated transcription"/>
    <property type="evidence" value="ECO:0007669"/>
    <property type="project" value="TreeGrafter"/>
</dbReference>
<dbReference type="GO" id="GO:0003700">
    <property type="term" value="F:DNA-binding transcription factor activity"/>
    <property type="evidence" value="ECO:0007669"/>
    <property type="project" value="TreeGrafter"/>
</dbReference>
<accession>A0A849ACS8</accession>
<feature type="domain" description="HTH iclR-type" evidence="4">
    <location>
        <begin position="9"/>
        <end position="70"/>
    </location>
</feature>
<dbReference type="Proteomes" id="UP000557772">
    <property type="component" value="Unassembled WGS sequence"/>
</dbReference>
<dbReference type="Gene3D" id="1.10.10.10">
    <property type="entry name" value="Winged helix-like DNA-binding domain superfamily/Winged helix DNA-binding domain"/>
    <property type="match status" value="1"/>
</dbReference>
<dbReference type="PROSITE" id="PS51077">
    <property type="entry name" value="HTH_ICLR"/>
    <property type="match status" value="1"/>
</dbReference>
<dbReference type="PANTHER" id="PTHR30136:SF24">
    <property type="entry name" value="HTH-TYPE TRANSCRIPTIONAL REPRESSOR ALLR"/>
    <property type="match status" value="1"/>
</dbReference>
<keyword evidence="7" id="KW-1185">Reference proteome</keyword>
<name>A0A849ACS8_9MICO</name>
<dbReference type="AlphaFoldDB" id="A0A849ACS8"/>
<dbReference type="InterPro" id="IPR050707">
    <property type="entry name" value="HTH_MetabolicPath_Reg"/>
</dbReference>
<sequence length="254" mass="27228">MAGNGAPGATVVSRALAVLFAFDTAHSRLSLSELADRSGLPLSTTHRLVAELVLGKALVREPDGCYVVGRTVWDLGLLAPVERGIRELARPFLSDIHAATRATVHLAVRDGLRALYLERLSGNASVPIVSTVGTRLPLHATGVGKVLLAHAPEEVRARAMRNLRRVTPYTITQPARLFEQLEAVRRDGFATTIEEMSLGGCSVAVPIMRERFDAAPEVVAAVGVVVPNLRRDRARLVTALQVAARGIGRTMPLS</sequence>
<reference evidence="6 7" key="1">
    <citation type="submission" date="2020-05" db="EMBL/GenBank/DDBJ databases">
        <title>Flexivirga sp. ID2601S isolated from air conditioner.</title>
        <authorList>
            <person name="Kim D.H."/>
        </authorList>
    </citation>
    <scope>NUCLEOTIDE SEQUENCE [LARGE SCALE GENOMIC DNA]</scope>
    <source>
        <strain evidence="6 7">ID2601S</strain>
    </source>
</reference>
<dbReference type="GO" id="GO:0003677">
    <property type="term" value="F:DNA binding"/>
    <property type="evidence" value="ECO:0007669"/>
    <property type="project" value="UniProtKB-KW"/>
</dbReference>
<dbReference type="PROSITE" id="PS51078">
    <property type="entry name" value="ICLR_ED"/>
    <property type="match status" value="1"/>
</dbReference>
<dbReference type="Pfam" id="PF01614">
    <property type="entry name" value="IclR_C"/>
    <property type="match status" value="1"/>
</dbReference>
<gene>
    <name evidence="6" type="ORF">HJ588_03425</name>
</gene>
<evidence type="ECO:0000256" key="1">
    <source>
        <dbReference type="ARBA" id="ARBA00023015"/>
    </source>
</evidence>
<keyword evidence="3" id="KW-0804">Transcription</keyword>
<dbReference type="Pfam" id="PF09339">
    <property type="entry name" value="HTH_IclR"/>
    <property type="match status" value="1"/>
</dbReference>
<dbReference type="InterPro" id="IPR036390">
    <property type="entry name" value="WH_DNA-bd_sf"/>
</dbReference>
<dbReference type="SMART" id="SM00346">
    <property type="entry name" value="HTH_ICLR"/>
    <property type="match status" value="1"/>
</dbReference>
<evidence type="ECO:0000259" key="4">
    <source>
        <dbReference type="PROSITE" id="PS51077"/>
    </source>
</evidence>
<proteinExistence type="predicted"/>
<evidence type="ECO:0000259" key="5">
    <source>
        <dbReference type="PROSITE" id="PS51078"/>
    </source>
</evidence>
<evidence type="ECO:0000313" key="7">
    <source>
        <dbReference type="Proteomes" id="UP000557772"/>
    </source>
</evidence>
<keyword evidence="2" id="KW-0238">DNA-binding</keyword>
<dbReference type="SUPFAM" id="SSF46785">
    <property type="entry name" value="Winged helix' DNA-binding domain"/>
    <property type="match status" value="1"/>
</dbReference>
<comment type="caution">
    <text evidence="6">The sequence shown here is derived from an EMBL/GenBank/DDBJ whole genome shotgun (WGS) entry which is preliminary data.</text>
</comment>
<dbReference type="InterPro" id="IPR036388">
    <property type="entry name" value="WH-like_DNA-bd_sf"/>
</dbReference>
<dbReference type="Gene3D" id="3.30.450.40">
    <property type="match status" value="1"/>
</dbReference>
<dbReference type="InterPro" id="IPR029016">
    <property type="entry name" value="GAF-like_dom_sf"/>
</dbReference>
<evidence type="ECO:0000313" key="6">
    <source>
        <dbReference type="EMBL" id="NNG38325.1"/>
    </source>
</evidence>
<keyword evidence="1" id="KW-0805">Transcription regulation</keyword>
<dbReference type="InterPro" id="IPR014757">
    <property type="entry name" value="Tscrpt_reg_IclR_C"/>
</dbReference>
<protein>
    <submittedName>
        <fullName evidence="6">IclR family transcriptional regulator</fullName>
    </submittedName>
</protein>
<evidence type="ECO:0000256" key="2">
    <source>
        <dbReference type="ARBA" id="ARBA00023125"/>
    </source>
</evidence>
<organism evidence="6 7">
    <name type="scientific">Flexivirga aerilata</name>
    <dbReference type="NCBI Taxonomy" id="1656889"/>
    <lineage>
        <taxon>Bacteria</taxon>
        <taxon>Bacillati</taxon>
        <taxon>Actinomycetota</taxon>
        <taxon>Actinomycetes</taxon>
        <taxon>Micrococcales</taxon>
        <taxon>Dermacoccaceae</taxon>
        <taxon>Flexivirga</taxon>
    </lineage>
</organism>
<evidence type="ECO:0000256" key="3">
    <source>
        <dbReference type="ARBA" id="ARBA00023163"/>
    </source>
</evidence>
<dbReference type="InterPro" id="IPR005471">
    <property type="entry name" value="Tscrpt_reg_IclR_N"/>
</dbReference>
<dbReference type="EMBL" id="JABENB010000001">
    <property type="protein sequence ID" value="NNG38325.1"/>
    <property type="molecule type" value="Genomic_DNA"/>
</dbReference>
<feature type="domain" description="IclR-ED" evidence="5">
    <location>
        <begin position="71"/>
        <end position="254"/>
    </location>
</feature>
<dbReference type="PANTHER" id="PTHR30136">
    <property type="entry name" value="HELIX-TURN-HELIX TRANSCRIPTIONAL REGULATOR, ICLR FAMILY"/>
    <property type="match status" value="1"/>
</dbReference>